<dbReference type="EMBL" id="CP000776">
    <property type="protein sequence ID" value="ABS51330.1"/>
    <property type="molecule type" value="Genomic_DNA"/>
</dbReference>
<dbReference type="GO" id="GO:0031317">
    <property type="term" value="C:tripartite ATP-independent periplasmic transporter complex"/>
    <property type="evidence" value="ECO:0007669"/>
    <property type="project" value="InterPro"/>
</dbReference>
<dbReference type="eggNOG" id="COG4663">
    <property type="taxonomic scope" value="Bacteria"/>
</dbReference>
<evidence type="ECO:0000256" key="4">
    <source>
        <dbReference type="SAM" id="MobiDB-lite"/>
    </source>
</evidence>
<feature type="binding site" evidence="3">
    <location>
        <position position="230"/>
    </location>
    <ligand>
        <name>substrate</name>
    </ligand>
</feature>
<dbReference type="InterPro" id="IPR018389">
    <property type="entry name" value="DctP_fam"/>
</dbReference>
<dbReference type="RefSeq" id="WP_012109293.1">
    <property type="nucleotide sequence ID" value="NC_009714.1"/>
</dbReference>
<feature type="binding site" evidence="3">
    <location>
        <position position="206"/>
    </location>
    <ligand>
        <name>Na(+)</name>
        <dbReference type="ChEBI" id="CHEBI:29101"/>
    </ligand>
</feature>
<dbReference type="Gene3D" id="3.40.190.10">
    <property type="entry name" value="Periplasmic binding protein-like II"/>
    <property type="match status" value="1"/>
</dbReference>
<accession>A7I398</accession>
<dbReference type="PANTHER" id="PTHR33376:SF5">
    <property type="entry name" value="EXTRACYTOPLASMIC SOLUTE RECEPTOR PROTEIN"/>
    <property type="match status" value="1"/>
</dbReference>
<evidence type="ECO:0000256" key="3">
    <source>
        <dbReference type="PIRSR" id="PIRSR039026-2"/>
    </source>
</evidence>
<feature type="binding site" evidence="2">
    <location>
        <position position="168"/>
    </location>
    <ligand>
        <name>substrate</name>
    </ligand>
</feature>
<dbReference type="PANTHER" id="PTHR33376">
    <property type="match status" value="1"/>
</dbReference>
<evidence type="ECO:0000313" key="7">
    <source>
        <dbReference type="Proteomes" id="UP000002407"/>
    </source>
</evidence>
<name>A7I398_CAMHC</name>
<feature type="region of interest" description="Disordered" evidence="4">
    <location>
        <begin position="351"/>
        <end position="372"/>
    </location>
</feature>
<dbReference type="HOGENOM" id="CLU_036176_0_1_7"/>
<feature type="binding site" evidence="2">
    <location>
        <position position="147"/>
    </location>
    <ligand>
        <name>substrate</name>
    </ligand>
</feature>
<dbReference type="OrthoDB" id="9769667at2"/>
<feature type="compositionally biased region" description="Polar residues" evidence="4">
    <location>
        <begin position="358"/>
        <end position="372"/>
    </location>
</feature>
<evidence type="ECO:0000313" key="6">
    <source>
        <dbReference type="EMBL" id="ABS51330.1"/>
    </source>
</evidence>
<dbReference type="Gene3D" id="3.40.190.170">
    <property type="entry name" value="Bacterial extracellular solute-binding protein, family 7"/>
    <property type="match status" value="1"/>
</dbReference>
<gene>
    <name evidence="6" type="ordered locus">CHAB381_1450</name>
</gene>
<evidence type="ECO:0000256" key="5">
    <source>
        <dbReference type="SAM" id="SignalP"/>
    </source>
</evidence>
<protein>
    <submittedName>
        <fullName evidence="6">Trap-type mannitol/chloroaromatic compound transport system, periplasmic component</fullName>
    </submittedName>
</protein>
<dbReference type="GO" id="GO:0046872">
    <property type="term" value="F:metal ion binding"/>
    <property type="evidence" value="ECO:0007669"/>
    <property type="project" value="UniProtKB-KW"/>
</dbReference>
<dbReference type="NCBIfam" id="NF037995">
    <property type="entry name" value="TRAP_S1"/>
    <property type="match status" value="1"/>
</dbReference>
<dbReference type="Proteomes" id="UP000002407">
    <property type="component" value="Chromosome"/>
</dbReference>
<feature type="chain" id="PRO_5002707655" evidence="5">
    <location>
        <begin position="20"/>
        <end position="372"/>
    </location>
</feature>
<keyword evidence="7" id="KW-1185">Reference proteome</keyword>
<dbReference type="GO" id="GO:0055085">
    <property type="term" value="P:transmembrane transport"/>
    <property type="evidence" value="ECO:0007669"/>
    <property type="project" value="InterPro"/>
</dbReference>
<dbReference type="InterPro" id="IPR038404">
    <property type="entry name" value="TRAP_DctP_sf"/>
</dbReference>
<keyword evidence="3" id="KW-0479">Metal-binding</keyword>
<keyword evidence="1 5" id="KW-0732">Signal</keyword>
<dbReference type="PIRSF" id="PIRSF039026">
    <property type="entry name" value="SiaP"/>
    <property type="match status" value="1"/>
</dbReference>
<dbReference type="Pfam" id="PF03480">
    <property type="entry name" value="DctP"/>
    <property type="match status" value="1"/>
</dbReference>
<dbReference type="KEGG" id="cha:CHAB381_1450"/>
<reference evidence="7" key="1">
    <citation type="submission" date="2007-07" db="EMBL/GenBank/DDBJ databases">
        <title>Complete genome sequence of Campylobacter hominis ATCC BAA-381, a commensal isolated from the human gastrointestinal tract.</title>
        <authorList>
            <person name="Fouts D.E."/>
            <person name="Mongodin E.F."/>
            <person name="Puiu D."/>
            <person name="Sebastian Y."/>
            <person name="Miller W.G."/>
            <person name="Mandrell R.E."/>
            <person name="Nelson K.E."/>
        </authorList>
    </citation>
    <scope>NUCLEOTIDE SEQUENCE [LARGE SCALE GENOMIC DNA]</scope>
    <source>
        <strain evidence="7">ATCC BAA-381 / LMG 19568 / NCTC 13146 / CH001A</strain>
    </source>
</reference>
<evidence type="ECO:0000256" key="2">
    <source>
        <dbReference type="PIRSR" id="PIRSR039026-1"/>
    </source>
</evidence>
<dbReference type="AlphaFoldDB" id="A7I398"/>
<organism evidence="6 7">
    <name type="scientific">Campylobacter hominis (strain ATCC BAA-381 / DSM 21671 / CCUG 45161 / LMG 19568 / NCTC 13146 / CH001A)</name>
    <dbReference type="NCBI Taxonomy" id="360107"/>
    <lineage>
        <taxon>Bacteria</taxon>
        <taxon>Pseudomonadati</taxon>
        <taxon>Campylobacterota</taxon>
        <taxon>Epsilonproteobacteria</taxon>
        <taxon>Campylobacterales</taxon>
        <taxon>Campylobacteraceae</taxon>
        <taxon>Campylobacter</taxon>
    </lineage>
</organism>
<proteinExistence type="predicted"/>
<feature type="signal peptide" evidence="5">
    <location>
        <begin position="1"/>
        <end position="19"/>
    </location>
</feature>
<sequence length="372" mass="42526">MKKFLVFVTVFMFASFAFAERTYTLKLASTWENTTPVLGKTANDFKKYAETMSNGRLKIRIDTPSKHKAGFGILDFVKSGQYELGYTSLYYYKGKDPKTMFWTAVPFGMTTAEQHAWYYYGGGKELNEKLFDKYGIKTFIMGTTGMQMGGWFKKEINSLADLQGLKFRIPGFGGEVMSKLGVTINTIPTGELYMALEMGTIDAVEWVSPVYDMPLGFHKVAKYYYTGWQEPTGDTQLLINKNVYDKLPEDLRLILEAAARLAGENMQNSGFYQNSVIWQKMKKEFPDVTIKNFPPDVMEALKKATDEILDEEAAKDPLFKEILDSQRNFLKIGREWNKISETAYINNQNENMPKFPQISETNSTVKEQNLSK</sequence>
<dbReference type="STRING" id="360107.CHAB381_1450"/>
<evidence type="ECO:0000256" key="1">
    <source>
        <dbReference type="ARBA" id="ARBA00022729"/>
    </source>
</evidence>
<feature type="binding site" evidence="3">
    <location>
        <position position="205"/>
    </location>
    <ligand>
        <name>substrate</name>
    </ligand>
</feature>
<dbReference type="InterPro" id="IPR026289">
    <property type="entry name" value="SBP_TakP-like"/>
</dbReference>